<protein>
    <recommendedName>
        <fullName evidence="12">Mitochondrial inner membrane protease subunit</fullName>
        <ecNumber evidence="12">3.4.21.-</ecNumber>
    </recommendedName>
</protein>
<feature type="domain" description="Peptidase S26" evidence="14">
    <location>
        <begin position="6"/>
        <end position="98"/>
    </location>
</feature>
<keyword evidence="9 12" id="KW-0496">Mitochondrion</keyword>
<evidence type="ECO:0000256" key="6">
    <source>
        <dbReference type="ARBA" id="ARBA00022792"/>
    </source>
</evidence>
<dbReference type="STRING" id="7574.A0A1S3K9S1"/>
<gene>
    <name evidence="16 17" type="primary">LOC106179929</name>
</gene>
<dbReference type="SUPFAM" id="SSF51306">
    <property type="entry name" value="LexA/Signal peptidase"/>
    <property type="match status" value="1"/>
</dbReference>
<accession>A0A1S3K9S1</accession>
<evidence type="ECO:0000256" key="13">
    <source>
        <dbReference type="SAM" id="MobiDB-lite"/>
    </source>
</evidence>
<keyword evidence="7 12" id="KW-0378">Hydrolase</keyword>
<dbReference type="InterPro" id="IPR036286">
    <property type="entry name" value="LexA/Signal_pep-like_sf"/>
</dbReference>
<evidence type="ECO:0000259" key="14">
    <source>
        <dbReference type="Pfam" id="PF10502"/>
    </source>
</evidence>
<dbReference type="PANTHER" id="PTHR46041">
    <property type="entry name" value="MITOCHONDRIAL INNER MEMBRANE PROTEASE SUBUNIT 2"/>
    <property type="match status" value="1"/>
</dbReference>
<evidence type="ECO:0000313" key="17">
    <source>
        <dbReference type="RefSeq" id="XP_013419195.1"/>
    </source>
</evidence>
<dbReference type="PANTHER" id="PTHR46041:SF2">
    <property type="entry name" value="MITOCHONDRIAL INNER MEMBRANE PROTEASE SUBUNIT 2"/>
    <property type="match status" value="1"/>
</dbReference>
<evidence type="ECO:0000256" key="4">
    <source>
        <dbReference type="ARBA" id="ARBA00022670"/>
    </source>
</evidence>
<dbReference type="Gene3D" id="2.10.109.10">
    <property type="entry name" value="Umud Fragment, subunit A"/>
    <property type="match status" value="1"/>
</dbReference>
<keyword evidence="10" id="KW-0472">Membrane</keyword>
<dbReference type="GO" id="GO:0004252">
    <property type="term" value="F:serine-type endopeptidase activity"/>
    <property type="evidence" value="ECO:0007669"/>
    <property type="project" value="InterPro"/>
</dbReference>
<dbReference type="CDD" id="cd06530">
    <property type="entry name" value="S26_SPase_I"/>
    <property type="match status" value="1"/>
</dbReference>
<keyword evidence="8" id="KW-1133">Transmembrane helix</keyword>
<evidence type="ECO:0000256" key="1">
    <source>
        <dbReference type="ARBA" id="ARBA00004434"/>
    </source>
</evidence>
<dbReference type="RefSeq" id="XP_013419194.1">
    <property type="nucleotide sequence ID" value="XM_013563740.2"/>
</dbReference>
<dbReference type="InterPro" id="IPR037730">
    <property type="entry name" value="IMP2"/>
</dbReference>
<dbReference type="GO" id="GO:0042720">
    <property type="term" value="C:mitochondrial inner membrane peptidase complex"/>
    <property type="evidence" value="ECO:0007669"/>
    <property type="project" value="InterPro"/>
</dbReference>
<evidence type="ECO:0000313" key="16">
    <source>
        <dbReference type="RefSeq" id="XP_013419194.1"/>
    </source>
</evidence>
<evidence type="ECO:0000256" key="2">
    <source>
        <dbReference type="ARBA" id="ARBA00007066"/>
    </source>
</evidence>
<dbReference type="InterPro" id="IPR019533">
    <property type="entry name" value="Peptidase_S26"/>
</dbReference>
<keyword evidence="5" id="KW-0812">Transmembrane</keyword>
<comment type="subunit">
    <text evidence="3">Heterodimer of 2 subunits, IMMPL1 and IMMPL2.</text>
</comment>
<evidence type="ECO:0000256" key="8">
    <source>
        <dbReference type="ARBA" id="ARBA00022989"/>
    </source>
</evidence>
<dbReference type="InterPro" id="IPR000223">
    <property type="entry name" value="Pept_S26A_signal_pept_1"/>
</dbReference>
<comment type="similarity">
    <text evidence="2">Belongs to the peptidase S26 family. IMP2 subfamily.</text>
</comment>
<evidence type="ECO:0000256" key="3">
    <source>
        <dbReference type="ARBA" id="ARBA00011805"/>
    </source>
</evidence>
<dbReference type="FunFam" id="2.10.109.10:FF:000005">
    <property type="entry name" value="Mitochondrial inner membrane protease subunit"/>
    <property type="match status" value="1"/>
</dbReference>
<comment type="subcellular location">
    <subcellularLocation>
        <location evidence="1">Mitochondrion inner membrane</location>
        <topology evidence="1">Single-pass membrane protein</topology>
    </subcellularLocation>
</comment>
<dbReference type="Pfam" id="PF10502">
    <property type="entry name" value="Peptidase_S26"/>
    <property type="match status" value="1"/>
</dbReference>
<keyword evidence="15" id="KW-1185">Reference proteome</keyword>
<proteinExistence type="inferred from homology"/>
<sequence>MNKVLVGGAVVGVIYSAVGFPSKIRGRSMTPTLNPDDSKYSDYIWMSKLGSQQFKYQRGNVVCLVSPKDPKERLIKRIIALEGDTVKTLAYKNRQVTIPEGHCWVEGDSKYRSCDSNIFGAISMGLIQGRATHIIWPPSRIQRLDNRYPEERVQIPPDSKHIPTSNPSLGTSKHSILANEKE</sequence>
<evidence type="ECO:0000256" key="5">
    <source>
        <dbReference type="ARBA" id="ARBA00022692"/>
    </source>
</evidence>
<evidence type="ECO:0000256" key="9">
    <source>
        <dbReference type="ARBA" id="ARBA00023128"/>
    </source>
</evidence>
<evidence type="ECO:0000256" key="7">
    <source>
        <dbReference type="ARBA" id="ARBA00022801"/>
    </source>
</evidence>
<feature type="compositionally biased region" description="Polar residues" evidence="13">
    <location>
        <begin position="162"/>
        <end position="174"/>
    </location>
</feature>
<keyword evidence="6 12" id="KW-0999">Mitochondrion inner membrane</keyword>
<dbReference type="NCBIfam" id="TIGR02227">
    <property type="entry name" value="sigpep_I_bact"/>
    <property type="match status" value="1"/>
</dbReference>
<dbReference type="GO" id="GO:0006465">
    <property type="term" value="P:signal peptide processing"/>
    <property type="evidence" value="ECO:0007669"/>
    <property type="project" value="InterPro"/>
</dbReference>
<name>A0A1S3K9S1_LINAN</name>
<dbReference type="RefSeq" id="XP_013419195.1">
    <property type="nucleotide sequence ID" value="XM_013563741.2"/>
</dbReference>
<dbReference type="PRINTS" id="PR00727">
    <property type="entry name" value="LEADERPTASE"/>
</dbReference>
<dbReference type="GeneID" id="106179929"/>
<evidence type="ECO:0000313" key="15">
    <source>
        <dbReference type="Proteomes" id="UP000085678"/>
    </source>
</evidence>
<reference evidence="16 17" key="1">
    <citation type="submission" date="2025-04" db="UniProtKB">
        <authorList>
            <consortium name="RefSeq"/>
        </authorList>
    </citation>
    <scope>IDENTIFICATION</scope>
    <source>
        <tissue evidence="16 17">Gonads</tissue>
    </source>
</reference>
<feature type="region of interest" description="Disordered" evidence="13">
    <location>
        <begin position="153"/>
        <end position="182"/>
    </location>
</feature>
<evidence type="ECO:0000256" key="10">
    <source>
        <dbReference type="ARBA" id="ARBA00023136"/>
    </source>
</evidence>
<evidence type="ECO:0000256" key="12">
    <source>
        <dbReference type="RuleBase" id="RU362041"/>
    </source>
</evidence>
<dbReference type="AlphaFoldDB" id="A0A1S3K9S1"/>
<dbReference type="KEGG" id="lak:106179929"/>
<feature type="active site" evidence="11">
    <location>
        <position position="76"/>
    </location>
</feature>
<dbReference type="GO" id="GO:0006627">
    <property type="term" value="P:protein processing involved in protein targeting to mitochondrion"/>
    <property type="evidence" value="ECO:0007669"/>
    <property type="project" value="InterPro"/>
</dbReference>
<dbReference type="Proteomes" id="UP000085678">
    <property type="component" value="Unplaced"/>
</dbReference>
<feature type="active site" evidence="11">
    <location>
        <position position="28"/>
    </location>
</feature>
<dbReference type="EC" id="3.4.21.-" evidence="12"/>
<evidence type="ECO:0000256" key="11">
    <source>
        <dbReference type="PIRSR" id="PIRSR600223-1"/>
    </source>
</evidence>
<dbReference type="OrthoDB" id="9996127at2759"/>
<keyword evidence="4 12" id="KW-0645">Protease</keyword>
<organism evidence="15 16">
    <name type="scientific">Lingula anatina</name>
    <name type="common">Brachiopod</name>
    <name type="synonym">Lingula unguis</name>
    <dbReference type="NCBI Taxonomy" id="7574"/>
    <lineage>
        <taxon>Eukaryota</taxon>
        <taxon>Metazoa</taxon>
        <taxon>Spiralia</taxon>
        <taxon>Lophotrochozoa</taxon>
        <taxon>Brachiopoda</taxon>
        <taxon>Linguliformea</taxon>
        <taxon>Lingulata</taxon>
        <taxon>Lingulida</taxon>
        <taxon>Linguloidea</taxon>
        <taxon>Lingulidae</taxon>
        <taxon>Lingula</taxon>
    </lineage>
</organism>